<feature type="transmembrane region" description="Helical" evidence="1">
    <location>
        <begin position="38"/>
        <end position="64"/>
    </location>
</feature>
<evidence type="ECO:0000256" key="1">
    <source>
        <dbReference type="HAMAP-Rule" id="MF_02088"/>
    </source>
</evidence>
<dbReference type="AlphaFoldDB" id="H5TVC3"/>
<comment type="caution">
    <text evidence="2">The sequence shown here is derived from an EMBL/GenBank/DDBJ whole genome shotgun (WGS) entry which is preliminary data.</text>
</comment>
<feature type="transmembrane region" description="Helical" evidence="1">
    <location>
        <begin position="112"/>
        <end position="134"/>
    </location>
</feature>
<dbReference type="eggNOG" id="COG1738">
    <property type="taxonomic scope" value="Bacteria"/>
</dbReference>
<dbReference type="NCBIfam" id="TIGR00697">
    <property type="entry name" value="queuosine precursor transporter"/>
    <property type="match status" value="1"/>
</dbReference>
<gene>
    <name evidence="2" type="ORF">GOSPT_007_00420</name>
</gene>
<keyword evidence="1" id="KW-1133">Transmembrane helix</keyword>
<keyword evidence="3" id="KW-1185">Reference proteome</keyword>
<sequence>MPTSATPDGDAGVRDARDEHVKKGKPDKAVFARLSSPYFPALVALFIGVMLISNITGTKGVVLFDSWLHLDVGPIHMNGLVTDGAFYLFPLAYVLGDVISEVYGFRAMRRTILAGFAVLLLASLCFWATIHLPAADFYDGQDAFTRVAGVVPQFLLAGLAGYLAGEFLNSFVLVKMKQRAGEKRLWARLLGSTVVGEFADTLVFCSIAASALGISTWGDFINYTAVGFIWKTLVEILVMPITYGVVAWLKRAEPSYQQALAEVNTTDV</sequence>
<dbReference type="PANTHER" id="PTHR34300:SF2">
    <property type="entry name" value="QUEUOSINE PRECURSOR TRANSPORTER-RELATED"/>
    <property type="match status" value="1"/>
</dbReference>
<dbReference type="GO" id="GO:0005886">
    <property type="term" value="C:plasma membrane"/>
    <property type="evidence" value="ECO:0007669"/>
    <property type="project" value="UniProtKB-SubCell"/>
</dbReference>
<keyword evidence="1" id="KW-0472">Membrane</keyword>
<evidence type="ECO:0000313" key="2">
    <source>
        <dbReference type="EMBL" id="GAB37431.1"/>
    </source>
</evidence>
<feature type="transmembrane region" description="Helical" evidence="1">
    <location>
        <begin position="84"/>
        <end position="105"/>
    </location>
</feature>
<keyword evidence="1" id="KW-0812">Transmembrane</keyword>
<name>H5TVC3_9ACTN</name>
<reference evidence="2 3" key="1">
    <citation type="submission" date="2012-02" db="EMBL/GenBank/DDBJ databases">
        <title>Whole genome shotgun sequence of Gordonia sputi NBRC 100414.</title>
        <authorList>
            <person name="Yoshida I."/>
            <person name="Hosoyama A."/>
            <person name="Tsuchikane K."/>
            <person name="Katsumata H."/>
            <person name="Yamazaki S."/>
            <person name="Fujita N."/>
        </authorList>
    </citation>
    <scope>NUCLEOTIDE SEQUENCE [LARGE SCALE GENOMIC DNA]</scope>
    <source>
        <strain evidence="2 3">NBRC 100414</strain>
    </source>
</reference>
<dbReference type="PANTHER" id="PTHR34300">
    <property type="entry name" value="QUEUOSINE PRECURSOR TRANSPORTER-RELATED"/>
    <property type="match status" value="1"/>
</dbReference>
<comment type="subcellular location">
    <subcellularLocation>
        <location evidence="1">Cell membrane</location>
        <topology evidence="1">Multi-pass membrane protein</topology>
    </subcellularLocation>
</comment>
<evidence type="ECO:0000313" key="3">
    <source>
        <dbReference type="Proteomes" id="UP000005845"/>
    </source>
</evidence>
<keyword evidence="1" id="KW-1003">Cell membrane</keyword>
<proteinExistence type="inferred from homology"/>
<feature type="transmembrane region" description="Helical" evidence="1">
    <location>
        <begin position="229"/>
        <end position="249"/>
    </location>
</feature>
<feature type="transmembrane region" description="Helical" evidence="1">
    <location>
        <begin position="186"/>
        <end position="209"/>
    </location>
</feature>
<feature type="transmembrane region" description="Helical" evidence="1">
    <location>
        <begin position="154"/>
        <end position="174"/>
    </location>
</feature>
<organism evidence="2 3">
    <name type="scientific">Gordonia sputi NBRC 100414</name>
    <dbReference type="NCBI Taxonomy" id="1089453"/>
    <lineage>
        <taxon>Bacteria</taxon>
        <taxon>Bacillati</taxon>
        <taxon>Actinomycetota</taxon>
        <taxon>Actinomycetes</taxon>
        <taxon>Mycobacteriales</taxon>
        <taxon>Gordoniaceae</taxon>
        <taxon>Gordonia</taxon>
    </lineage>
</organism>
<dbReference type="Pfam" id="PF02592">
    <property type="entry name" value="Vut_1"/>
    <property type="match status" value="1"/>
</dbReference>
<accession>H5TVC3</accession>
<dbReference type="HAMAP" id="MF_02088">
    <property type="entry name" value="Q_prec_transport"/>
    <property type="match status" value="1"/>
</dbReference>
<dbReference type="EMBL" id="BAFC01000007">
    <property type="protein sequence ID" value="GAB37431.1"/>
    <property type="molecule type" value="Genomic_DNA"/>
</dbReference>
<protein>
    <recommendedName>
        <fullName evidence="1">Probable queuosine precursor transporter</fullName>
        <shortName evidence="1">Q precursor transporter</shortName>
    </recommendedName>
</protein>
<dbReference type="GO" id="GO:0022857">
    <property type="term" value="F:transmembrane transporter activity"/>
    <property type="evidence" value="ECO:0007669"/>
    <property type="project" value="UniProtKB-UniRule"/>
</dbReference>
<keyword evidence="1" id="KW-0813">Transport</keyword>
<dbReference type="InterPro" id="IPR003744">
    <property type="entry name" value="YhhQ"/>
</dbReference>
<comment type="function">
    <text evidence="1">Involved in the import of queuosine (Q) precursors, required for Q precursor salvage.</text>
</comment>
<dbReference type="Proteomes" id="UP000005845">
    <property type="component" value="Unassembled WGS sequence"/>
</dbReference>
<comment type="similarity">
    <text evidence="1">Belongs to the vitamin uptake transporter (VUT/ECF) (TC 2.A.88) family. Q precursor transporter subfamily.</text>
</comment>